<name>A0A5A8C424_CAFRO</name>
<dbReference type="Proteomes" id="UP000324907">
    <property type="component" value="Unassembled WGS sequence"/>
</dbReference>
<dbReference type="Proteomes" id="UP000322899">
    <property type="component" value="Unassembled WGS sequence"/>
</dbReference>
<dbReference type="Proteomes" id="UP000323011">
    <property type="component" value="Unassembled WGS sequence"/>
</dbReference>
<evidence type="ECO:0000313" key="4">
    <source>
        <dbReference type="EMBL" id="KAA0177877.1"/>
    </source>
</evidence>
<evidence type="ECO:0000313" key="5">
    <source>
        <dbReference type="Proteomes" id="UP000322899"/>
    </source>
</evidence>
<organism evidence="1 7">
    <name type="scientific">Cafeteria roenbergensis</name>
    <name type="common">Marine flagellate</name>
    <dbReference type="NCBI Taxonomy" id="33653"/>
    <lineage>
        <taxon>Eukaryota</taxon>
        <taxon>Sar</taxon>
        <taxon>Stramenopiles</taxon>
        <taxon>Bigyra</taxon>
        <taxon>Opalozoa</taxon>
        <taxon>Bicosoecida</taxon>
        <taxon>Cafeteriaceae</taxon>
        <taxon>Cafeteria</taxon>
    </lineage>
</organism>
<evidence type="ECO:0000313" key="3">
    <source>
        <dbReference type="EMBL" id="KAA0165462.1"/>
    </source>
</evidence>
<evidence type="ECO:0000313" key="7">
    <source>
        <dbReference type="Proteomes" id="UP000324907"/>
    </source>
</evidence>
<reference evidence="5 6" key="1">
    <citation type="submission" date="2019-07" db="EMBL/GenBank/DDBJ databases">
        <title>Genomes of Cafeteria roenbergensis.</title>
        <authorList>
            <person name="Fischer M.G."/>
            <person name="Hackl T."/>
            <person name="Roman M."/>
        </authorList>
    </citation>
    <scope>NUCLEOTIDE SEQUENCE [LARGE SCALE GENOMIC DNA]</scope>
    <source>
        <strain evidence="2 6">BVI</strain>
        <strain evidence="3 8">Cflag</strain>
        <strain evidence="4 5">E4-10P</strain>
        <strain evidence="1 7">RCC970-E3</strain>
    </source>
</reference>
<evidence type="ECO:0000313" key="6">
    <source>
        <dbReference type="Proteomes" id="UP000323011"/>
    </source>
</evidence>
<sequence length="254" mass="27663">MAAAACGAQTPPQLPQQFIASFTGYDSTHNYGYTGVWAWDLPNNRDHQTTSSLIGGQVQNQTWIDLYGPGAPWSYFWCQWESLCDVDMLVPPMRPFVVPSDSTFQGNVVFDGVPAQHWRYTFNGDKLHLVTDYTVAKIPASGGSGGDVWFPLNIEYSGTQPRVSVNWTSVELAALPASDYAIPASWNCQPFAEADGSLQETRMRVAEVMQRTQHRAWTDASAIPRTGMGAVGRALGSAALRAGLPRGDTCPPSS</sequence>
<dbReference type="EMBL" id="VLTN01000001">
    <property type="protein sequence ID" value="KAA0157695.1"/>
    <property type="molecule type" value="Genomic_DNA"/>
</dbReference>
<dbReference type="EMBL" id="VLTM01000012">
    <property type="protein sequence ID" value="KAA0165462.1"/>
    <property type="molecule type" value="Genomic_DNA"/>
</dbReference>
<accession>A0A5A8C424</accession>
<evidence type="ECO:0000313" key="8">
    <source>
        <dbReference type="Proteomes" id="UP000325113"/>
    </source>
</evidence>
<evidence type="ECO:0000313" key="1">
    <source>
        <dbReference type="EMBL" id="KAA0147753.1"/>
    </source>
</evidence>
<dbReference type="EMBL" id="VLTL01000277">
    <property type="protein sequence ID" value="KAA0147753.1"/>
    <property type="molecule type" value="Genomic_DNA"/>
</dbReference>
<protein>
    <submittedName>
        <fullName evidence="1">Uncharacterized protein</fullName>
    </submittedName>
</protein>
<dbReference type="EMBL" id="VLTO01000002">
    <property type="protein sequence ID" value="KAA0177877.1"/>
    <property type="molecule type" value="Genomic_DNA"/>
</dbReference>
<proteinExistence type="predicted"/>
<gene>
    <name evidence="4" type="ORF">FNF27_00425</name>
    <name evidence="1" type="ORF">FNF28_07530</name>
    <name evidence="2" type="ORF">FNF29_00269</name>
    <name evidence="3" type="ORF">FNF31_01811</name>
</gene>
<dbReference type="AlphaFoldDB" id="A0A5A8C424"/>
<dbReference type="Proteomes" id="UP000325113">
    <property type="component" value="Unassembled WGS sequence"/>
</dbReference>
<comment type="caution">
    <text evidence="1">The sequence shown here is derived from an EMBL/GenBank/DDBJ whole genome shotgun (WGS) entry which is preliminary data.</text>
</comment>
<keyword evidence="6" id="KW-1185">Reference proteome</keyword>
<evidence type="ECO:0000313" key="2">
    <source>
        <dbReference type="EMBL" id="KAA0157695.1"/>
    </source>
</evidence>
<dbReference type="OrthoDB" id="10474545at2759"/>